<accession>A0A0K1PK54</accession>
<organism evidence="2 3">
    <name type="scientific">Labilithrix luteola</name>
    <dbReference type="NCBI Taxonomy" id="1391654"/>
    <lineage>
        <taxon>Bacteria</taxon>
        <taxon>Pseudomonadati</taxon>
        <taxon>Myxococcota</taxon>
        <taxon>Polyangia</taxon>
        <taxon>Polyangiales</taxon>
        <taxon>Labilitrichaceae</taxon>
        <taxon>Labilithrix</taxon>
    </lineage>
</organism>
<dbReference type="STRING" id="1391654.AKJ09_00587"/>
<dbReference type="Proteomes" id="UP000064967">
    <property type="component" value="Chromosome"/>
</dbReference>
<reference evidence="2 3" key="1">
    <citation type="submission" date="2015-08" db="EMBL/GenBank/DDBJ databases">
        <authorList>
            <person name="Babu N.S."/>
            <person name="Beckwith C.J."/>
            <person name="Beseler K.G."/>
            <person name="Brison A."/>
            <person name="Carone J.V."/>
            <person name="Caskin T.P."/>
            <person name="Diamond M."/>
            <person name="Durham M.E."/>
            <person name="Foxe J.M."/>
            <person name="Go M."/>
            <person name="Henderson B.A."/>
            <person name="Jones I.B."/>
            <person name="McGettigan J.A."/>
            <person name="Micheletti S.J."/>
            <person name="Nasrallah M.E."/>
            <person name="Ortiz D."/>
            <person name="Piller C.R."/>
            <person name="Privatt S.R."/>
            <person name="Schneider S.L."/>
            <person name="Sharp S."/>
            <person name="Smith T.C."/>
            <person name="Stanton J.D."/>
            <person name="Ullery H.E."/>
            <person name="Wilson R.J."/>
            <person name="Serrano M.G."/>
            <person name="Buck G."/>
            <person name="Lee V."/>
            <person name="Wang Y."/>
            <person name="Carvalho R."/>
            <person name="Voegtly L."/>
            <person name="Shi R."/>
            <person name="Duckworth R."/>
            <person name="Johnson A."/>
            <person name="Loviza R."/>
            <person name="Walstead R."/>
            <person name="Shah Z."/>
            <person name="Kiflezghi M."/>
            <person name="Wade K."/>
            <person name="Ball S.L."/>
            <person name="Bradley K.W."/>
            <person name="Asai D.J."/>
            <person name="Bowman C.A."/>
            <person name="Russell D.A."/>
            <person name="Pope W.H."/>
            <person name="Jacobs-Sera D."/>
            <person name="Hendrix R.W."/>
            <person name="Hatfull G.F."/>
        </authorList>
    </citation>
    <scope>NUCLEOTIDE SEQUENCE [LARGE SCALE GENOMIC DNA]</scope>
    <source>
        <strain evidence="2 3">DSM 27648</strain>
    </source>
</reference>
<dbReference type="EMBL" id="CP012333">
    <property type="protein sequence ID" value="AKU93923.1"/>
    <property type="molecule type" value="Genomic_DNA"/>
</dbReference>
<evidence type="ECO:0000256" key="1">
    <source>
        <dbReference type="SAM" id="MobiDB-lite"/>
    </source>
</evidence>
<protein>
    <submittedName>
        <fullName evidence="2">Uncharacterized protein</fullName>
    </submittedName>
</protein>
<feature type="region of interest" description="Disordered" evidence="1">
    <location>
        <begin position="1"/>
        <end position="83"/>
    </location>
</feature>
<evidence type="ECO:0000313" key="2">
    <source>
        <dbReference type="EMBL" id="AKU93923.1"/>
    </source>
</evidence>
<evidence type="ECO:0000313" key="3">
    <source>
        <dbReference type="Proteomes" id="UP000064967"/>
    </source>
</evidence>
<gene>
    <name evidence="2" type="ORF">AKJ09_00587</name>
</gene>
<feature type="compositionally biased region" description="Acidic residues" evidence="1">
    <location>
        <begin position="59"/>
        <end position="71"/>
    </location>
</feature>
<dbReference type="KEGG" id="llu:AKJ09_00587"/>
<proteinExistence type="predicted"/>
<feature type="compositionally biased region" description="Basic and acidic residues" evidence="1">
    <location>
        <begin position="1"/>
        <end position="10"/>
    </location>
</feature>
<sequence length="152" mass="16382">MPLGEVDHVVPVEASPDDPDDPDDELADASPEEPDDELLLLDVSPDDPDDELLLLLDVSPDDPDVLPDDPVEPLPLDPGVEPPSAEALLSPLVRAPLAPEEPLSPFVPQLEQAARVSPIRIVFEEWRTRSPPSAGICHTPRACANACAMVRR</sequence>
<keyword evidence="3" id="KW-1185">Reference proteome</keyword>
<feature type="compositionally biased region" description="Acidic residues" evidence="1">
    <location>
        <begin position="15"/>
        <end position="52"/>
    </location>
</feature>
<name>A0A0K1PK54_9BACT</name>
<dbReference type="AlphaFoldDB" id="A0A0K1PK54"/>